<evidence type="ECO:0000313" key="1">
    <source>
        <dbReference type="EMBL" id="AHZ60273.1"/>
    </source>
</evidence>
<organism evidence="1 2">
    <name type="scientific">Dickeya phage RC-2014</name>
    <dbReference type="NCBI Taxonomy" id="1477406"/>
    <lineage>
        <taxon>Viruses</taxon>
        <taxon>Duplodnaviria</taxon>
        <taxon>Heunggongvirae</taxon>
        <taxon>Uroviricota</taxon>
        <taxon>Caudoviricetes</taxon>
        <taxon>Pantevenvirales</taxon>
        <taxon>Ackermannviridae</taxon>
        <taxon>Aglimvirinae</taxon>
        <taxon>Limestonevirus</taxon>
        <taxon>Limestonevirus RC2014</taxon>
    </lineage>
</organism>
<evidence type="ECO:0000313" key="2">
    <source>
        <dbReference type="Proteomes" id="UP000028741"/>
    </source>
</evidence>
<dbReference type="RefSeq" id="YP_009102976.1">
    <property type="nucleotide sequence ID" value="NC_025452.1"/>
</dbReference>
<proteinExistence type="predicted"/>
<dbReference type="Proteomes" id="UP000028741">
    <property type="component" value="Segment"/>
</dbReference>
<reference evidence="1 2" key="1">
    <citation type="journal article" date="2014" name="Arch. Virol.">
        <title>Complete genome sequence of a broad-host-range lytic Dickeya spp. bacteriophage ?D5.</title>
        <authorList>
            <person name="Czajkowski R."/>
            <person name="Ozymko Z."/>
            <person name="Zwirowski S."/>
            <person name="Lojkowska E."/>
        </authorList>
    </citation>
    <scope>NUCLEOTIDE SEQUENCE [LARGE SCALE GENOMIC DNA]</scope>
</reference>
<gene>
    <name evidence="1" type="ORF">DA66_0137</name>
</gene>
<accession>A0A075E118</accession>
<protein>
    <submittedName>
        <fullName evidence="1">Uncharacterized protein</fullName>
    </submittedName>
</protein>
<keyword evidence="2" id="KW-1185">Reference proteome</keyword>
<dbReference type="KEGG" id="vg:22113407"/>
<dbReference type="GeneID" id="22113407"/>
<dbReference type="EMBL" id="KJ716335">
    <property type="protein sequence ID" value="AHZ60273.1"/>
    <property type="molecule type" value="Genomic_DNA"/>
</dbReference>
<name>A0A075E118_9CAUD</name>
<sequence length="152" mass="16621">MPTSKLFESEHTNDIPVWTGVQDGITIELFDREETGAEEIYAGVEGTDVVRAAVALATFLEDAPIDGVPFEAHVDPEDPTSVVITVNGVPYTSYSIETDEEGSGALYIATDLQLEDDEMDYLIQNGVLPPFTDEDLDTELAAVGDDDDFWEE</sequence>